<comment type="caution">
    <text evidence="2">The sequence shown here is derived from an EMBL/GenBank/DDBJ whole genome shotgun (WGS) entry which is preliminary data.</text>
</comment>
<dbReference type="Proteomes" id="UP000274909">
    <property type="component" value="Unassembled WGS sequence"/>
</dbReference>
<feature type="domain" description="Polysaccharide biosynthesis enzyme WcbI" evidence="1">
    <location>
        <begin position="28"/>
        <end position="222"/>
    </location>
</feature>
<dbReference type="OrthoDB" id="3283619at2"/>
<evidence type="ECO:0000313" key="2">
    <source>
        <dbReference type="EMBL" id="RUQ98275.1"/>
    </source>
</evidence>
<accession>A0A433JP82</accession>
<keyword evidence="3" id="KW-1185">Reference proteome</keyword>
<dbReference type="EMBL" id="RZGZ01000004">
    <property type="protein sequence ID" value="RUQ98275.1"/>
    <property type="molecule type" value="Genomic_DNA"/>
</dbReference>
<dbReference type="Gene3D" id="3.40.50.12080">
    <property type="match status" value="1"/>
</dbReference>
<sequence length="301" mass="33459">MTESTSLSLGRRNHYSSFYGAPVPEGLALVLGNCQAESLRIVIDGPDLPTVRIPPVHELEASDLPHLDRLLSRASLVITQPIRDDYRDLPVGTRQVRERIASTARLVIVPAVRHRSLYPAQVVVRHPDRPIEDPPIAPYHDLRTIAEALGNARPRLRPDMVAAIAEESTAALRLREDRSGAVRISDVFDRPRFDLLRTLNHPGNPVWETLARRVRAEVGLADTVTDPGRALLASVIAPREEVVIETWGLDDAPDPHWYLGGRAEPADEVRDAHLRWYADNPDLLRLAADRHAAALEQVMSA</sequence>
<gene>
    <name evidence="2" type="ORF">ELQ94_14820</name>
</gene>
<dbReference type="RefSeq" id="WP_127051129.1">
    <property type="nucleotide sequence ID" value="NZ_RZGZ01000004.1"/>
</dbReference>
<organism evidence="2 3">
    <name type="scientific">Labedella endophytica</name>
    <dbReference type="NCBI Taxonomy" id="1523160"/>
    <lineage>
        <taxon>Bacteria</taxon>
        <taxon>Bacillati</taxon>
        <taxon>Actinomycetota</taxon>
        <taxon>Actinomycetes</taxon>
        <taxon>Micrococcales</taxon>
        <taxon>Microbacteriaceae</taxon>
        <taxon>Labedella</taxon>
    </lineage>
</organism>
<evidence type="ECO:0000313" key="3">
    <source>
        <dbReference type="Proteomes" id="UP000274909"/>
    </source>
</evidence>
<protein>
    <submittedName>
        <fullName evidence="2">Peptide ABC transporter ATPase</fullName>
    </submittedName>
</protein>
<evidence type="ECO:0000259" key="1">
    <source>
        <dbReference type="Pfam" id="PF18588"/>
    </source>
</evidence>
<proteinExistence type="predicted"/>
<dbReference type="Pfam" id="PF18588">
    <property type="entry name" value="WcbI"/>
    <property type="match status" value="1"/>
</dbReference>
<name>A0A433JP82_9MICO</name>
<reference evidence="2 3" key="1">
    <citation type="submission" date="2018-12" db="EMBL/GenBank/DDBJ databases">
        <authorList>
            <person name="Li F."/>
        </authorList>
    </citation>
    <scope>NUCLEOTIDE SEQUENCE [LARGE SCALE GENOMIC DNA]</scope>
    <source>
        <strain evidence="2 3">EGI 6500705</strain>
    </source>
</reference>
<dbReference type="AlphaFoldDB" id="A0A433JP82"/>
<dbReference type="InterPro" id="IPR041307">
    <property type="entry name" value="WcbI"/>
</dbReference>